<evidence type="ECO:0000313" key="2">
    <source>
        <dbReference type="EMBL" id="MCA9308093.1"/>
    </source>
</evidence>
<sequence length="157" mass="16389">MSLEILYLLIMVAAALATFILVPGPVVIAATAWVYGFQTGFEKFTVWHVVVFALLALFSLALDNLLALIGTKKYGGSNFALVGAVVGFIFGTLLLGPLGLILGPFICAYLGEVLGTQKSSKHAVKAAMGTVIGLLTGVIAKGVLALGMVAWFALIVF</sequence>
<gene>
    <name evidence="2" type="ORF">KC980_01140</name>
</gene>
<comment type="caution">
    <text evidence="2">The sequence shown here is derived from an EMBL/GenBank/DDBJ whole genome shotgun (WGS) entry which is preliminary data.</text>
</comment>
<dbReference type="PANTHER" id="PTHR39165">
    <property type="entry name" value="IG HYPOTHETICAL 17883"/>
    <property type="match status" value="1"/>
</dbReference>
<organism evidence="2 3">
    <name type="scientific">candidate division WWE3 bacterium</name>
    <dbReference type="NCBI Taxonomy" id="2053526"/>
    <lineage>
        <taxon>Bacteria</taxon>
        <taxon>Katanobacteria</taxon>
    </lineage>
</organism>
<feature type="transmembrane region" description="Helical" evidence="1">
    <location>
        <begin position="7"/>
        <end position="34"/>
    </location>
</feature>
<keyword evidence="1" id="KW-0812">Transmembrane</keyword>
<dbReference type="InterPro" id="IPR007403">
    <property type="entry name" value="DUF456"/>
</dbReference>
<keyword evidence="1" id="KW-1133">Transmembrane helix</keyword>
<protein>
    <submittedName>
        <fullName evidence="2">DUF456 domain-containing protein</fullName>
    </submittedName>
</protein>
<dbReference type="Pfam" id="PF04306">
    <property type="entry name" value="DUF456"/>
    <property type="match status" value="1"/>
</dbReference>
<feature type="transmembrane region" description="Helical" evidence="1">
    <location>
        <begin position="46"/>
        <end position="69"/>
    </location>
</feature>
<dbReference type="PANTHER" id="PTHR39165:SF1">
    <property type="entry name" value="DUF456 DOMAIN-CONTAINING PROTEIN"/>
    <property type="match status" value="1"/>
</dbReference>
<proteinExistence type="predicted"/>
<dbReference type="Proteomes" id="UP000740557">
    <property type="component" value="Unassembled WGS sequence"/>
</dbReference>
<keyword evidence="1" id="KW-0472">Membrane</keyword>
<feature type="transmembrane region" description="Helical" evidence="1">
    <location>
        <begin position="131"/>
        <end position="156"/>
    </location>
</feature>
<reference evidence="2" key="1">
    <citation type="submission" date="2020-04" db="EMBL/GenBank/DDBJ databases">
        <authorList>
            <person name="Zhang T."/>
        </authorList>
    </citation>
    <scope>NUCLEOTIDE SEQUENCE</scope>
    <source>
        <strain evidence="2">HKST-UBA79</strain>
    </source>
</reference>
<dbReference type="AlphaFoldDB" id="A0A955EE73"/>
<dbReference type="EMBL" id="JAGQNX010000032">
    <property type="protein sequence ID" value="MCA9308093.1"/>
    <property type="molecule type" value="Genomic_DNA"/>
</dbReference>
<evidence type="ECO:0000256" key="1">
    <source>
        <dbReference type="SAM" id="Phobius"/>
    </source>
</evidence>
<reference evidence="2" key="2">
    <citation type="journal article" date="2021" name="Microbiome">
        <title>Successional dynamics and alternative stable states in a saline activated sludge microbial community over 9 years.</title>
        <authorList>
            <person name="Wang Y."/>
            <person name="Ye J."/>
            <person name="Ju F."/>
            <person name="Liu L."/>
            <person name="Boyd J.A."/>
            <person name="Deng Y."/>
            <person name="Parks D.H."/>
            <person name="Jiang X."/>
            <person name="Yin X."/>
            <person name="Woodcroft B.J."/>
            <person name="Tyson G.W."/>
            <person name="Hugenholtz P."/>
            <person name="Polz M.F."/>
            <person name="Zhang T."/>
        </authorList>
    </citation>
    <scope>NUCLEOTIDE SEQUENCE</scope>
    <source>
        <strain evidence="2">HKST-UBA79</strain>
    </source>
</reference>
<feature type="transmembrane region" description="Helical" evidence="1">
    <location>
        <begin position="81"/>
        <end position="111"/>
    </location>
</feature>
<evidence type="ECO:0000313" key="3">
    <source>
        <dbReference type="Proteomes" id="UP000740557"/>
    </source>
</evidence>
<name>A0A955EE73_UNCKA</name>
<accession>A0A955EE73</accession>